<evidence type="ECO:0000256" key="1">
    <source>
        <dbReference type="SAM" id="MobiDB-lite"/>
    </source>
</evidence>
<feature type="compositionally biased region" description="Basic and acidic residues" evidence="1">
    <location>
        <begin position="12"/>
        <end position="21"/>
    </location>
</feature>
<dbReference type="EMBL" id="CAADRA010006311">
    <property type="protein sequence ID" value="VFT94504.1"/>
    <property type="molecule type" value="Genomic_DNA"/>
</dbReference>
<feature type="region of interest" description="Disordered" evidence="1">
    <location>
        <begin position="1"/>
        <end position="25"/>
    </location>
</feature>
<reference evidence="3" key="2">
    <citation type="submission" date="2019-06" db="EMBL/GenBank/DDBJ databases">
        <title>Genomics analysis of Aphanomyces spp. identifies a new class of oomycete effector associated with host adaptation.</title>
        <authorList>
            <person name="Gaulin E."/>
        </authorList>
    </citation>
    <scope>NUCLEOTIDE SEQUENCE</scope>
    <source>
        <strain evidence="3">CBS 578.67</strain>
    </source>
</reference>
<dbReference type="AlphaFoldDB" id="A0A485L8D7"/>
<sequence length="88" mass="10240">MASTSNTMRNRFQNDDKKGTTEIRNVSLGPKVYEGERFGKMSERLKRRNVEIQTVDRNPRVYGFFVGFLIIVFVLIWVKLSGITRIRG</sequence>
<gene>
    <name evidence="4" type="primary">Aste57867_17758</name>
    <name evidence="3" type="ORF">As57867_017697</name>
    <name evidence="4" type="ORF">ASTE57867_17758</name>
</gene>
<proteinExistence type="predicted"/>
<protein>
    <submittedName>
        <fullName evidence="4">Aste57867_17758 protein</fullName>
    </submittedName>
</protein>
<name>A0A485L8D7_9STRA</name>
<keyword evidence="2" id="KW-1133">Transmembrane helix</keyword>
<keyword evidence="2" id="KW-0812">Transmembrane</keyword>
<organism evidence="4 5">
    <name type="scientific">Aphanomyces stellatus</name>
    <dbReference type="NCBI Taxonomy" id="120398"/>
    <lineage>
        <taxon>Eukaryota</taxon>
        <taxon>Sar</taxon>
        <taxon>Stramenopiles</taxon>
        <taxon>Oomycota</taxon>
        <taxon>Saprolegniomycetes</taxon>
        <taxon>Saprolegniales</taxon>
        <taxon>Verrucalvaceae</taxon>
        <taxon>Aphanomyces</taxon>
    </lineage>
</organism>
<evidence type="ECO:0000256" key="2">
    <source>
        <dbReference type="SAM" id="Phobius"/>
    </source>
</evidence>
<dbReference type="OrthoDB" id="60724at2759"/>
<keyword evidence="2" id="KW-0472">Membrane</keyword>
<dbReference type="Proteomes" id="UP000332933">
    <property type="component" value="Unassembled WGS sequence"/>
</dbReference>
<accession>A0A485L8D7</accession>
<reference evidence="4 5" key="1">
    <citation type="submission" date="2019-03" db="EMBL/GenBank/DDBJ databases">
        <authorList>
            <person name="Gaulin E."/>
            <person name="Dumas B."/>
        </authorList>
    </citation>
    <scope>NUCLEOTIDE SEQUENCE [LARGE SCALE GENOMIC DNA]</scope>
    <source>
        <strain evidence="4">CBS 568.67</strain>
    </source>
</reference>
<feature type="compositionally biased region" description="Polar residues" evidence="1">
    <location>
        <begin position="1"/>
        <end position="11"/>
    </location>
</feature>
<evidence type="ECO:0000313" key="3">
    <source>
        <dbReference type="EMBL" id="KAF0690895.1"/>
    </source>
</evidence>
<dbReference type="EMBL" id="VJMH01006290">
    <property type="protein sequence ID" value="KAF0690895.1"/>
    <property type="molecule type" value="Genomic_DNA"/>
</dbReference>
<keyword evidence="5" id="KW-1185">Reference proteome</keyword>
<evidence type="ECO:0000313" key="5">
    <source>
        <dbReference type="Proteomes" id="UP000332933"/>
    </source>
</evidence>
<feature type="transmembrane region" description="Helical" evidence="2">
    <location>
        <begin position="61"/>
        <end position="78"/>
    </location>
</feature>
<evidence type="ECO:0000313" key="4">
    <source>
        <dbReference type="EMBL" id="VFT94504.1"/>
    </source>
</evidence>